<dbReference type="Proteomes" id="UP001154282">
    <property type="component" value="Unassembled WGS sequence"/>
</dbReference>
<gene>
    <name evidence="2" type="ORF">LITE_LOCUS7511</name>
</gene>
<reference evidence="2" key="1">
    <citation type="submission" date="2022-08" db="EMBL/GenBank/DDBJ databases">
        <authorList>
            <person name="Gutierrez-Valencia J."/>
        </authorList>
    </citation>
    <scope>NUCLEOTIDE SEQUENCE</scope>
</reference>
<dbReference type="EMBL" id="CAMGYJ010000003">
    <property type="protein sequence ID" value="CAI0392354.1"/>
    <property type="molecule type" value="Genomic_DNA"/>
</dbReference>
<protein>
    <submittedName>
        <fullName evidence="2">Uncharacterized protein</fullName>
    </submittedName>
</protein>
<feature type="non-terminal residue" evidence="2">
    <location>
        <position position="56"/>
    </location>
</feature>
<evidence type="ECO:0000313" key="2">
    <source>
        <dbReference type="EMBL" id="CAI0392354.1"/>
    </source>
</evidence>
<sequence length="56" mass="6282">FGVRTREKRSIKQRLSKPHGQSRKSARPCKVSCTAVQGELHGRVSRGRAEITEPSH</sequence>
<evidence type="ECO:0000313" key="3">
    <source>
        <dbReference type="Proteomes" id="UP001154282"/>
    </source>
</evidence>
<proteinExistence type="predicted"/>
<feature type="compositionally biased region" description="Basic residues" evidence="1">
    <location>
        <begin position="11"/>
        <end position="27"/>
    </location>
</feature>
<keyword evidence="3" id="KW-1185">Reference proteome</keyword>
<feature type="region of interest" description="Disordered" evidence="1">
    <location>
        <begin position="1"/>
        <end position="30"/>
    </location>
</feature>
<comment type="caution">
    <text evidence="2">The sequence shown here is derived from an EMBL/GenBank/DDBJ whole genome shotgun (WGS) entry which is preliminary data.</text>
</comment>
<evidence type="ECO:0000256" key="1">
    <source>
        <dbReference type="SAM" id="MobiDB-lite"/>
    </source>
</evidence>
<dbReference type="AlphaFoldDB" id="A0AAV0I459"/>
<accession>A0AAV0I459</accession>
<feature type="non-terminal residue" evidence="2">
    <location>
        <position position="1"/>
    </location>
</feature>
<organism evidence="2 3">
    <name type="scientific">Linum tenue</name>
    <dbReference type="NCBI Taxonomy" id="586396"/>
    <lineage>
        <taxon>Eukaryota</taxon>
        <taxon>Viridiplantae</taxon>
        <taxon>Streptophyta</taxon>
        <taxon>Embryophyta</taxon>
        <taxon>Tracheophyta</taxon>
        <taxon>Spermatophyta</taxon>
        <taxon>Magnoliopsida</taxon>
        <taxon>eudicotyledons</taxon>
        <taxon>Gunneridae</taxon>
        <taxon>Pentapetalae</taxon>
        <taxon>rosids</taxon>
        <taxon>fabids</taxon>
        <taxon>Malpighiales</taxon>
        <taxon>Linaceae</taxon>
        <taxon>Linum</taxon>
    </lineage>
</organism>
<feature type="compositionally biased region" description="Basic and acidic residues" evidence="1">
    <location>
        <begin position="1"/>
        <end position="10"/>
    </location>
</feature>
<name>A0AAV0I459_9ROSI</name>